<dbReference type="EMBL" id="JH725157">
    <property type="protein sequence ID" value="EJP67400.1"/>
    <property type="molecule type" value="Genomic_DNA"/>
</dbReference>
<reference evidence="3 4" key="1">
    <citation type="journal article" date="2012" name="Sci. Rep.">
        <title>Genomic perspectives on the evolution of fungal entomopathogenicity in Beauveria bassiana.</title>
        <authorList>
            <person name="Xiao G."/>
            <person name="Ying S.H."/>
            <person name="Zheng P."/>
            <person name="Wang Z.L."/>
            <person name="Zhang S."/>
            <person name="Xie X.Q."/>
            <person name="Shang Y."/>
            <person name="St Leger R.J."/>
            <person name="Zhao G.P."/>
            <person name="Wang C."/>
            <person name="Feng M.G."/>
        </authorList>
    </citation>
    <scope>NUCLEOTIDE SEQUENCE [LARGE SCALE GENOMIC DNA]</scope>
    <source>
        <strain evidence="3 4">ARSEF 2860</strain>
    </source>
</reference>
<dbReference type="InterPro" id="IPR036465">
    <property type="entry name" value="vWFA_dom_sf"/>
</dbReference>
<dbReference type="PANTHER" id="PTHR10579:SF156">
    <property type="entry name" value="VWFA DOMAIN-CONTAINING PROTEIN"/>
    <property type="match status" value="1"/>
</dbReference>
<feature type="compositionally biased region" description="Polar residues" evidence="1">
    <location>
        <begin position="673"/>
        <end position="684"/>
    </location>
</feature>
<dbReference type="InterPro" id="IPR051266">
    <property type="entry name" value="CLCR"/>
</dbReference>
<dbReference type="Gene3D" id="3.40.50.410">
    <property type="entry name" value="von Willebrand factor, type A domain"/>
    <property type="match status" value="1"/>
</dbReference>
<dbReference type="OrthoDB" id="10264538at2759"/>
<evidence type="ECO:0000259" key="2">
    <source>
        <dbReference type="PROSITE" id="PS50234"/>
    </source>
</evidence>
<dbReference type="PROSITE" id="PS50234">
    <property type="entry name" value="VWFA"/>
    <property type="match status" value="1"/>
</dbReference>
<dbReference type="AlphaFoldDB" id="J4WBA6"/>
<feature type="domain" description="VWFA" evidence="2">
    <location>
        <begin position="172"/>
        <end position="357"/>
    </location>
</feature>
<accession>J4WBA6</accession>
<dbReference type="SUPFAM" id="SSF53300">
    <property type="entry name" value="vWA-like"/>
    <property type="match status" value="1"/>
</dbReference>
<sequence>MSDDDDFDGAPPRDAVVDRRGKRQVLATGFGMPFFLAYLLSAGFGKTAASSSYPAVAHHDYCRSKIRQRDFTRTSTSFQRSDASQSECNLLSPRKITTLVLGLPGFSVPARILFPLQYGCARARFTGAEEIDFCEVESASHLAVRRSCGQDPTATSTPRHVSSSMDDNALKDSVEISTRSSHLTILNLIKHCALAVLKTMDDQDSLGIVIFYEKALTLYPIKKMSPQNKNAAERTLRNLTTQRGTTNIWAGIDMALDMFEEADTTGQVPAIILLSDGVTTCAYPSCGLTNALRGRMPFKPSIHTFGLGPNHDSRLMASVANIGDGTYCFVSNMAIMQTLFVHTMANLRSTYATRATLQVTCTNNIVISDDLRQRRDDTDDGSLALYLGNIQYGQSRDIVLKVQPARYEAASALDQYVAATVTLRPVLEGLGMSKNRKSTICLADKSRLPEGELAYHASRGYICSFLADLLGAEANGDIRIPLVDLETRLDNFDSLIHEIPAQDYHDELNRSLMKDLNGAQLQISTALDSDEHYESWGKHYLAGLLSAHARQVRSSFQAVGPLQYGVNSRLFNSCHHRLTRVYNTMPPPKPAAQAIRSGTCPTAHRDARVHNNATSQMHNVTEPRHGGDAASTKQESTQVLESAMPTMPGQKRSFETMNWNQDGRKEPDDDGDSQATAMTPGPSQNAACFAHGTPLTLEAGVTAEVQDLRYGDMVQTLAGRRLVVGVLRTFVENEVLCRLGDVLVTAWHPVSFDGIAWGFPVHLTVDPIMYTGDVYSILLEVDRRPFAHTVLAGGLWGTTLGHGITGGGEGANDVRAHPFFGDYLSICDKIAVLRRINGAYQCYGVTRDRKTGLVNGFRTCEAKPDASDAQP</sequence>
<evidence type="ECO:0000313" key="4">
    <source>
        <dbReference type="Proteomes" id="UP000002762"/>
    </source>
</evidence>
<dbReference type="SUPFAM" id="SSF51294">
    <property type="entry name" value="Hedgehog/intein (Hint) domain"/>
    <property type="match status" value="1"/>
</dbReference>
<dbReference type="Pfam" id="PF13768">
    <property type="entry name" value="VWA_3"/>
    <property type="match status" value="1"/>
</dbReference>
<feature type="compositionally biased region" description="Polar residues" evidence="1">
    <location>
        <begin position="150"/>
        <end position="166"/>
    </location>
</feature>
<dbReference type="STRING" id="655819.J4WBA6"/>
<evidence type="ECO:0000256" key="1">
    <source>
        <dbReference type="SAM" id="MobiDB-lite"/>
    </source>
</evidence>
<dbReference type="InterPro" id="IPR036844">
    <property type="entry name" value="Hint_dom_sf"/>
</dbReference>
<dbReference type="Pfam" id="PF14624">
    <property type="entry name" value="Vwaint"/>
    <property type="match status" value="1"/>
</dbReference>
<dbReference type="GeneID" id="19886986"/>
<evidence type="ECO:0000313" key="3">
    <source>
        <dbReference type="EMBL" id="EJP67400.1"/>
    </source>
</evidence>
<feature type="compositionally biased region" description="Polar residues" evidence="1">
    <location>
        <begin position="631"/>
        <end position="640"/>
    </location>
</feature>
<dbReference type="Pfam" id="PF14623">
    <property type="entry name" value="Vint"/>
    <property type="match status" value="1"/>
</dbReference>
<feature type="region of interest" description="Disordered" evidence="1">
    <location>
        <begin position="616"/>
        <end position="684"/>
    </location>
</feature>
<protein>
    <submittedName>
        <fullName evidence="3">U-box domain containing protein</fullName>
    </submittedName>
</protein>
<organism evidence="3 4">
    <name type="scientific">Beauveria bassiana (strain ARSEF 2860)</name>
    <name type="common">White muscardine disease fungus</name>
    <name type="synonym">Tritirachium shiotae</name>
    <dbReference type="NCBI Taxonomy" id="655819"/>
    <lineage>
        <taxon>Eukaryota</taxon>
        <taxon>Fungi</taxon>
        <taxon>Dikarya</taxon>
        <taxon>Ascomycota</taxon>
        <taxon>Pezizomycotina</taxon>
        <taxon>Sordariomycetes</taxon>
        <taxon>Hypocreomycetidae</taxon>
        <taxon>Hypocreales</taxon>
        <taxon>Cordycipitaceae</taxon>
        <taxon>Beauveria</taxon>
    </lineage>
</organism>
<dbReference type="HOGENOM" id="CLU_013635_0_0_1"/>
<name>J4WBA6_BEAB2</name>
<feature type="region of interest" description="Disordered" evidence="1">
    <location>
        <begin position="147"/>
        <end position="167"/>
    </location>
</feature>
<gene>
    <name evidence="3" type="ORF">BBA_03974</name>
</gene>
<dbReference type="InterPro" id="IPR039510">
    <property type="entry name" value="Vint_dom"/>
</dbReference>
<dbReference type="InParanoid" id="J4WBA6"/>
<proteinExistence type="predicted"/>
<dbReference type="RefSeq" id="XP_008597293.1">
    <property type="nucleotide sequence ID" value="XM_008599071.1"/>
</dbReference>
<dbReference type="InterPro" id="IPR002035">
    <property type="entry name" value="VWF_A"/>
</dbReference>
<dbReference type="Proteomes" id="UP000002762">
    <property type="component" value="Unassembled WGS sequence"/>
</dbReference>
<dbReference type="PANTHER" id="PTHR10579">
    <property type="entry name" value="CALCIUM-ACTIVATED CHLORIDE CHANNEL REGULATOR"/>
    <property type="match status" value="1"/>
</dbReference>
<dbReference type="SMART" id="SM00327">
    <property type="entry name" value="VWA"/>
    <property type="match status" value="1"/>
</dbReference>
<dbReference type="InterPro" id="IPR032838">
    <property type="entry name" value="Vwaint_dom"/>
</dbReference>
<keyword evidence="4" id="KW-1185">Reference proteome</keyword>